<dbReference type="AlphaFoldDB" id="A0A0H5M0H0"/>
<dbReference type="InterPro" id="IPR007944">
    <property type="entry name" value="FlhC"/>
</dbReference>
<keyword evidence="6 9" id="KW-0238">DNA-binding</keyword>
<dbReference type="GO" id="GO:0008270">
    <property type="term" value="F:zinc ion binding"/>
    <property type="evidence" value="ECO:0007669"/>
    <property type="project" value="UniProtKB-UniRule"/>
</dbReference>
<dbReference type="HAMAP" id="MF_01891">
    <property type="entry name" value="FhlC"/>
    <property type="match status" value="1"/>
</dbReference>
<evidence type="ECO:0000256" key="8">
    <source>
        <dbReference type="ARBA" id="ARBA00023163"/>
    </source>
</evidence>
<dbReference type="GO" id="GO:0044781">
    <property type="term" value="P:bacterial-type flagellum organization"/>
    <property type="evidence" value="ECO:0007669"/>
    <property type="project" value="UniProtKB-KW"/>
</dbReference>
<accession>A0A0H5M0H0</accession>
<feature type="binding site" evidence="9">
    <location>
        <position position="158"/>
    </location>
    <ligand>
        <name>Zn(2+)</name>
        <dbReference type="ChEBI" id="CHEBI:29105"/>
    </ligand>
</feature>
<evidence type="ECO:0000256" key="10">
    <source>
        <dbReference type="PIRNR" id="PIRNR003159"/>
    </source>
</evidence>
<gene>
    <name evidence="11" type="primary">flhC_2</name>
    <name evidence="9" type="synonym">flhC</name>
    <name evidence="11" type="ORF">ERS008476_04016</name>
</gene>
<comment type="similarity">
    <text evidence="9 10">Belongs to the FlhC family.</text>
</comment>
<evidence type="ECO:0000256" key="7">
    <source>
        <dbReference type="ARBA" id="ARBA00023159"/>
    </source>
</evidence>
<keyword evidence="1 9" id="KW-0963">Cytoplasm</keyword>
<evidence type="ECO:0000313" key="12">
    <source>
        <dbReference type="Proteomes" id="UP000043316"/>
    </source>
</evidence>
<evidence type="ECO:0000256" key="2">
    <source>
        <dbReference type="ARBA" id="ARBA00022723"/>
    </source>
</evidence>
<dbReference type="GO" id="GO:1902208">
    <property type="term" value="P:regulation of bacterial-type flagellum assembly"/>
    <property type="evidence" value="ECO:0007669"/>
    <property type="project" value="UniProtKB-UniRule"/>
</dbReference>
<name>A0A0H5M0H0_YERIN</name>
<evidence type="ECO:0000256" key="3">
    <source>
        <dbReference type="ARBA" id="ARBA00022795"/>
    </source>
</evidence>
<sequence>MTNKSLLDEIKETNIAMELISLGARMQVLENETSLSRRRLLRLYKELKGCSPPKGLLPFSPDWFMAWEQNVHSSMFYNIYLYLKKTLTGHTIEHIVKAYKLYNEQCYGNQSEKPVLGLTRAWTLVRFIDCGMIKHTKCCSCGGTFVVTHEHSDKPFICSLCCTPSRAVKKTINKGVAITQPSASM</sequence>
<reference evidence="12" key="1">
    <citation type="submission" date="2015-03" db="EMBL/GenBank/DDBJ databases">
        <authorList>
            <consortium name="Pathogen Informatics"/>
        </authorList>
    </citation>
    <scope>NUCLEOTIDE SEQUENCE [LARGE SCALE GENOMIC DNA]</scope>
    <source>
        <strain evidence="12">R148</strain>
    </source>
</reference>
<dbReference type="NCBIfam" id="NF009365">
    <property type="entry name" value="PRK12722.1"/>
    <property type="match status" value="1"/>
</dbReference>
<dbReference type="PIRSF" id="PIRSF003159">
    <property type="entry name" value="FlhC"/>
    <property type="match status" value="1"/>
</dbReference>
<keyword evidence="5 9" id="KW-0805">Transcription regulation</keyword>
<evidence type="ECO:0000256" key="6">
    <source>
        <dbReference type="ARBA" id="ARBA00023125"/>
    </source>
</evidence>
<dbReference type="Proteomes" id="UP000043316">
    <property type="component" value="Unassembled WGS sequence"/>
</dbReference>
<protein>
    <recommendedName>
        <fullName evidence="9 10">Flagellar transcriptional regulator FlhC</fullName>
    </recommendedName>
</protein>
<comment type="subcellular location">
    <subcellularLocation>
        <location evidence="9 10">Cytoplasm</location>
    </subcellularLocation>
</comment>
<evidence type="ECO:0000256" key="9">
    <source>
        <dbReference type="HAMAP-Rule" id="MF_01891"/>
    </source>
</evidence>
<keyword evidence="8 9" id="KW-0804">Transcription</keyword>
<dbReference type="RefSeq" id="WP_053010354.1">
    <property type="nucleotide sequence ID" value="NZ_CWJI01000019.1"/>
</dbReference>
<comment type="subunit">
    <text evidence="9">Heterohexamer composed of two FlhC and four FlhD subunits. Each FlhC binds a FlhD dimer, forming a heterotrimer, and a hexamer assembles by dimerization of two heterotrimers.</text>
</comment>
<evidence type="ECO:0000256" key="1">
    <source>
        <dbReference type="ARBA" id="ARBA00022490"/>
    </source>
</evidence>
<feature type="binding site" evidence="9">
    <location>
        <position position="138"/>
    </location>
    <ligand>
        <name>Zn(2+)</name>
        <dbReference type="ChEBI" id="CHEBI:29105"/>
    </ligand>
</feature>
<feature type="binding site" evidence="9">
    <location>
        <position position="141"/>
    </location>
    <ligand>
        <name>Zn(2+)</name>
        <dbReference type="ChEBI" id="CHEBI:29105"/>
    </ligand>
</feature>
<comment type="function">
    <text evidence="9">Functions in complex with FlhD as a master transcriptional regulator that regulates transcription of several flagellar and non-flagellar operons by binding to their promoter region. Activates expression of class 2 flagellar genes, including fliA, which is a flagellum-specific sigma factor that turns on the class 3 genes. Also regulates genes whose products function in a variety of physiological pathways.</text>
</comment>
<dbReference type="EMBL" id="CWJI01000019">
    <property type="protein sequence ID" value="CRY56969.1"/>
    <property type="molecule type" value="Genomic_DNA"/>
</dbReference>
<keyword evidence="4 9" id="KW-0862">Zinc</keyword>
<organism evidence="11 12">
    <name type="scientific">Yersinia intermedia</name>
    <dbReference type="NCBI Taxonomy" id="631"/>
    <lineage>
        <taxon>Bacteria</taxon>
        <taxon>Pseudomonadati</taxon>
        <taxon>Pseudomonadota</taxon>
        <taxon>Gammaproteobacteria</taxon>
        <taxon>Enterobacterales</taxon>
        <taxon>Yersiniaceae</taxon>
        <taxon>Yersinia</taxon>
    </lineage>
</organism>
<feature type="binding site" evidence="9">
    <location>
        <position position="161"/>
    </location>
    <ligand>
        <name>Zn(2+)</name>
        <dbReference type="ChEBI" id="CHEBI:29105"/>
    </ligand>
</feature>
<comment type="cofactor">
    <cofactor evidence="9">
        <name>Zn(2+)</name>
        <dbReference type="ChEBI" id="CHEBI:29105"/>
    </cofactor>
    <text evidence="9">Binds 1 zinc ion per subunit.</text>
</comment>
<dbReference type="GO" id="GO:0003677">
    <property type="term" value="F:DNA binding"/>
    <property type="evidence" value="ECO:0007669"/>
    <property type="project" value="UniProtKB-UniRule"/>
</dbReference>
<dbReference type="GO" id="GO:0005737">
    <property type="term" value="C:cytoplasm"/>
    <property type="evidence" value="ECO:0007669"/>
    <property type="project" value="UniProtKB-SubCell"/>
</dbReference>
<keyword evidence="2 9" id="KW-0479">Metal-binding</keyword>
<keyword evidence="7 9" id="KW-0010">Activator</keyword>
<evidence type="ECO:0000256" key="5">
    <source>
        <dbReference type="ARBA" id="ARBA00023015"/>
    </source>
</evidence>
<dbReference type="Pfam" id="PF05280">
    <property type="entry name" value="FlhC"/>
    <property type="match status" value="1"/>
</dbReference>
<keyword evidence="3 9" id="KW-1005">Bacterial flagellum biogenesis</keyword>
<evidence type="ECO:0000313" key="11">
    <source>
        <dbReference type="EMBL" id="CRY56969.1"/>
    </source>
</evidence>
<dbReference type="GO" id="GO:0045893">
    <property type="term" value="P:positive regulation of DNA-templated transcription"/>
    <property type="evidence" value="ECO:0007669"/>
    <property type="project" value="InterPro"/>
</dbReference>
<proteinExistence type="inferred from homology"/>
<evidence type="ECO:0000256" key="4">
    <source>
        <dbReference type="ARBA" id="ARBA00022833"/>
    </source>
</evidence>
<dbReference type="SUPFAM" id="SSF160930">
    <property type="entry name" value="FlhC-like"/>
    <property type="match status" value="1"/>
</dbReference>